<accession>A0ACB9BQZ7</accession>
<keyword evidence="2" id="KW-1185">Reference proteome</keyword>
<organism evidence="1 2">
    <name type="scientific">Cichorium intybus</name>
    <name type="common">Chicory</name>
    <dbReference type="NCBI Taxonomy" id="13427"/>
    <lineage>
        <taxon>Eukaryota</taxon>
        <taxon>Viridiplantae</taxon>
        <taxon>Streptophyta</taxon>
        <taxon>Embryophyta</taxon>
        <taxon>Tracheophyta</taxon>
        <taxon>Spermatophyta</taxon>
        <taxon>Magnoliopsida</taxon>
        <taxon>eudicotyledons</taxon>
        <taxon>Gunneridae</taxon>
        <taxon>Pentapetalae</taxon>
        <taxon>asterids</taxon>
        <taxon>campanulids</taxon>
        <taxon>Asterales</taxon>
        <taxon>Asteraceae</taxon>
        <taxon>Cichorioideae</taxon>
        <taxon>Cichorieae</taxon>
        <taxon>Cichoriinae</taxon>
        <taxon>Cichorium</taxon>
    </lineage>
</organism>
<name>A0ACB9BQZ7_CICIN</name>
<gene>
    <name evidence="1" type="ORF">L2E82_36205</name>
</gene>
<sequence length="86" mass="10105">MIGFEIAKWCKWNECSRFQRQQMTVDNAEIGGGLVGHVHLNQAMLKESRISMEEILSKCEDTLNVYRKKKKCRYLFKKMALSLCFL</sequence>
<reference evidence="1 2" key="2">
    <citation type="journal article" date="2022" name="Mol. Ecol. Resour.">
        <title>The genomes of chicory, endive, great burdock and yacon provide insights into Asteraceae paleo-polyploidization history and plant inulin production.</title>
        <authorList>
            <person name="Fan W."/>
            <person name="Wang S."/>
            <person name="Wang H."/>
            <person name="Wang A."/>
            <person name="Jiang F."/>
            <person name="Liu H."/>
            <person name="Zhao H."/>
            <person name="Xu D."/>
            <person name="Zhang Y."/>
        </authorList>
    </citation>
    <scope>NUCLEOTIDE SEQUENCE [LARGE SCALE GENOMIC DNA]</scope>
    <source>
        <strain evidence="2">cv. Punajuju</strain>
        <tissue evidence="1">Leaves</tissue>
    </source>
</reference>
<comment type="caution">
    <text evidence="1">The sequence shown here is derived from an EMBL/GenBank/DDBJ whole genome shotgun (WGS) entry which is preliminary data.</text>
</comment>
<reference evidence="2" key="1">
    <citation type="journal article" date="2022" name="Mol. Ecol. Resour.">
        <title>The genomes of chicory, endive, great burdock and yacon provide insights into Asteraceae palaeo-polyploidization history and plant inulin production.</title>
        <authorList>
            <person name="Fan W."/>
            <person name="Wang S."/>
            <person name="Wang H."/>
            <person name="Wang A."/>
            <person name="Jiang F."/>
            <person name="Liu H."/>
            <person name="Zhao H."/>
            <person name="Xu D."/>
            <person name="Zhang Y."/>
        </authorList>
    </citation>
    <scope>NUCLEOTIDE SEQUENCE [LARGE SCALE GENOMIC DNA]</scope>
    <source>
        <strain evidence="2">cv. Punajuju</strain>
    </source>
</reference>
<evidence type="ECO:0000313" key="2">
    <source>
        <dbReference type="Proteomes" id="UP001055811"/>
    </source>
</evidence>
<dbReference type="Proteomes" id="UP001055811">
    <property type="component" value="Linkage Group LG06"/>
</dbReference>
<dbReference type="EMBL" id="CM042014">
    <property type="protein sequence ID" value="KAI3724430.1"/>
    <property type="molecule type" value="Genomic_DNA"/>
</dbReference>
<protein>
    <submittedName>
        <fullName evidence="1">Uncharacterized protein</fullName>
    </submittedName>
</protein>
<proteinExistence type="predicted"/>
<evidence type="ECO:0000313" key="1">
    <source>
        <dbReference type="EMBL" id="KAI3724430.1"/>
    </source>
</evidence>